<evidence type="ECO:0000313" key="1">
    <source>
        <dbReference type="EMBL" id="KAJ7628466.1"/>
    </source>
</evidence>
<dbReference type="EMBL" id="JARKIF010000010">
    <property type="protein sequence ID" value="KAJ7628466.1"/>
    <property type="molecule type" value="Genomic_DNA"/>
</dbReference>
<dbReference type="AlphaFoldDB" id="A0AAD7BRA5"/>
<gene>
    <name evidence="1" type="ORF">FB45DRAFT_918354</name>
</gene>
<accession>A0AAD7BRA5</accession>
<evidence type="ECO:0000313" key="2">
    <source>
        <dbReference type="Proteomes" id="UP001221142"/>
    </source>
</evidence>
<protein>
    <submittedName>
        <fullName evidence="1">Uncharacterized protein</fullName>
    </submittedName>
</protein>
<keyword evidence="2" id="KW-1185">Reference proteome</keyword>
<sequence>MSVPQELVNLIVDNLAGDIPNLKSCSLAARAFAQPSQKHIFKQIDVLSATVCPRFHQLLTSCSHLATYVDELRVVAGGLYQDERKAAWVMSESTLALVLPLLHLKCISLVGNAPSSGTDFTIDWAQVNQPLKSVLAAVFSSPDLESVRIRGLVIQSPTELLSLFKEATRLKSFAVSCIQYTLLHLPWPDSRPWRPQLTSLLISEATLTLCPYFLNPQFDLSRVTSLTIAGVLDLDRKNKLIEATASNPLQHLAVMYAHEIDFRPDLRSLRIFTMEIMVSTVRAFFVSCPADSQLETITFDGLALNGESGDPLLNNLVASTLTRLPRLRSITMRGYEMPGTSTFSEWNASIRATLPCLVTRGLLTINELTQKDFRTDWE</sequence>
<dbReference type="Proteomes" id="UP001221142">
    <property type="component" value="Unassembled WGS sequence"/>
</dbReference>
<comment type="caution">
    <text evidence="1">The sequence shown here is derived from an EMBL/GenBank/DDBJ whole genome shotgun (WGS) entry which is preliminary data.</text>
</comment>
<reference evidence="1" key="1">
    <citation type="submission" date="2023-03" db="EMBL/GenBank/DDBJ databases">
        <title>Massive genome expansion in bonnet fungi (Mycena s.s.) driven by repeated elements and novel gene families across ecological guilds.</title>
        <authorList>
            <consortium name="Lawrence Berkeley National Laboratory"/>
            <person name="Harder C.B."/>
            <person name="Miyauchi S."/>
            <person name="Viragh M."/>
            <person name="Kuo A."/>
            <person name="Thoen E."/>
            <person name="Andreopoulos B."/>
            <person name="Lu D."/>
            <person name="Skrede I."/>
            <person name="Drula E."/>
            <person name="Henrissat B."/>
            <person name="Morin E."/>
            <person name="Kohler A."/>
            <person name="Barry K."/>
            <person name="LaButti K."/>
            <person name="Morin E."/>
            <person name="Salamov A."/>
            <person name="Lipzen A."/>
            <person name="Mereny Z."/>
            <person name="Hegedus B."/>
            <person name="Baldrian P."/>
            <person name="Stursova M."/>
            <person name="Weitz H."/>
            <person name="Taylor A."/>
            <person name="Grigoriev I.V."/>
            <person name="Nagy L.G."/>
            <person name="Martin F."/>
            <person name="Kauserud H."/>
        </authorList>
    </citation>
    <scope>NUCLEOTIDE SEQUENCE</scope>
    <source>
        <strain evidence="1">9284</strain>
    </source>
</reference>
<name>A0AAD7BRA5_9AGAR</name>
<organism evidence="1 2">
    <name type="scientific">Roridomyces roridus</name>
    <dbReference type="NCBI Taxonomy" id="1738132"/>
    <lineage>
        <taxon>Eukaryota</taxon>
        <taxon>Fungi</taxon>
        <taxon>Dikarya</taxon>
        <taxon>Basidiomycota</taxon>
        <taxon>Agaricomycotina</taxon>
        <taxon>Agaricomycetes</taxon>
        <taxon>Agaricomycetidae</taxon>
        <taxon>Agaricales</taxon>
        <taxon>Marasmiineae</taxon>
        <taxon>Mycenaceae</taxon>
        <taxon>Roridomyces</taxon>
    </lineage>
</organism>
<proteinExistence type="predicted"/>